<evidence type="ECO:0000313" key="2">
    <source>
        <dbReference type="Proteomes" id="UP001295684"/>
    </source>
</evidence>
<dbReference type="AlphaFoldDB" id="A0AAD1UNG2"/>
<gene>
    <name evidence="1" type="ORF">ECRASSUSDP1_LOCUS11453</name>
</gene>
<organism evidence="1 2">
    <name type="scientific">Euplotes crassus</name>
    <dbReference type="NCBI Taxonomy" id="5936"/>
    <lineage>
        <taxon>Eukaryota</taxon>
        <taxon>Sar</taxon>
        <taxon>Alveolata</taxon>
        <taxon>Ciliophora</taxon>
        <taxon>Intramacronucleata</taxon>
        <taxon>Spirotrichea</taxon>
        <taxon>Hypotrichia</taxon>
        <taxon>Euplotida</taxon>
        <taxon>Euplotidae</taxon>
        <taxon>Moneuplotes</taxon>
    </lineage>
</organism>
<dbReference type="Proteomes" id="UP001295684">
    <property type="component" value="Unassembled WGS sequence"/>
</dbReference>
<sequence>MELQIEEIYDSYGIEEDLKGNFGNCGKIKARCQGKSTIASNLVIAKNNNKRLWRLLQAKSREESDLGFSVLYQSPKKSAKIQNHNNRAPEIGLDCSLTSSFAGKALFSRTFYKDKIEIEPKSASKIKSRLQTAKNRAVAYKNLYIQKEEDKINGRKLLLGETYHVLSPKNSLLLRNKKFRNRSKPRLGASSNRNEGAELDFYSRVTESNFGFSGNYSRTTTAKTKQHKRMKSNYCKVLLDKIVNCTKTFEDYENIRTFSIDNKQKVAIKANLKKKIPRYMHGTDSPDYTAINKLSNLVKTQRRNFTKKTGYRCSPFSQTMKTSLSNSNFAKGVSKQRLNQIMYPDKGES</sequence>
<evidence type="ECO:0000313" key="1">
    <source>
        <dbReference type="EMBL" id="CAI2370145.1"/>
    </source>
</evidence>
<keyword evidence="2" id="KW-1185">Reference proteome</keyword>
<proteinExistence type="predicted"/>
<comment type="caution">
    <text evidence="1">The sequence shown here is derived from an EMBL/GenBank/DDBJ whole genome shotgun (WGS) entry which is preliminary data.</text>
</comment>
<reference evidence="1" key="1">
    <citation type="submission" date="2023-07" db="EMBL/GenBank/DDBJ databases">
        <authorList>
            <consortium name="AG Swart"/>
            <person name="Singh M."/>
            <person name="Singh A."/>
            <person name="Seah K."/>
            <person name="Emmerich C."/>
        </authorList>
    </citation>
    <scope>NUCLEOTIDE SEQUENCE</scope>
    <source>
        <strain evidence="1">DP1</strain>
    </source>
</reference>
<protein>
    <submittedName>
        <fullName evidence="1">Uncharacterized protein</fullName>
    </submittedName>
</protein>
<dbReference type="EMBL" id="CAMPGE010011310">
    <property type="protein sequence ID" value="CAI2370145.1"/>
    <property type="molecule type" value="Genomic_DNA"/>
</dbReference>
<name>A0AAD1UNG2_EUPCR</name>
<accession>A0AAD1UNG2</accession>